<feature type="domain" description="Fork-head" evidence="12">
    <location>
        <begin position="231"/>
        <end position="347"/>
    </location>
</feature>
<evidence type="ECO:0000256" key="8">
    <source>
        <dbReference type="ARBA" id="ARBA00023163"/>
    </source>
</evidence>
<keyword evidence="2" id="KW-0678">Repressor</keyword>
<dbReference type="WBParaSite" id="SSLN_0001180801-mRNA-1">
    <property type="protein sequence ID" value="SSLN_0001180801-mRNA-1"/>
    <property type="gene ID" value="SSLN_0001180801"/>
</dbReference>
<dbReference type="SUPFAM" id="SSF46785">
    <property type="entry name" value="Winged helix' DNA-binding domain"/>
    <property type="match status" value="1"/>
</dbReference>
<keyword evidence="7 10" id="KW-0238">DNA-binding</keyword>
<evidence type="ECO:0000256" key="2">
    <source>
        <dbReference type="ARBA" id="ARBA00022491"/>
    </source>
</evidence>
<evidence type="ECO:0000256" key="5">
    <source>
        <dbReference type="ARBA" id="ARBA00022833"/>
    </source>
</evidence>
<dbReference type="CDD" id="cd20033">
    <property type="entry name" value="FH_FOXP"/>
    <property type="match status" value="1"/>
</dbReference>
<organism evidence="13">
    <name type="scientific">Schistocephalus solidus</name>
    <name type="common">Tapeworm</name>
    <dbReference type="NCBI Taxonomy" id="70667"/>
    <lineage>
        <taxon>Eukaryota</taxon>
        <taxon>Metazoa</taxon>
        <taxon>Spiralia</taxon>
        <taxon>Lophotrochozoa</taxon>
        <taxon>Platyhelminthes</taxon>
        <taxon>Cestoda</taxon>
        <taxon>Eucestoda</taxon>
        <taxon>Diphyllobothriidea</taxon>
        <taxon>Diphyllobothriidae</taxon>
        <taxon>Schistocephalus</taxon>
    </lineage>
</organism>
<keyword evidence="3" id="KW-0479">Metal-binding</keyword>
<dbReference type="PROSITE" id="PS00658">
    <property type="entry name" value="FORK_HEAD_2"/>
    <property type="match status" value="1"/>
</dbReference>
<keyword evidence="6" id="KW-0805">Transcription regulation</keyword>
<evidence type="ECO:0000313" key="13">
    <source>
        <dbReference type="WBParaSite" id="SSLN_0001180801-mRNA-1"/>
    </source>
</evidence>
<sequence>LEMRVHLLDDYVQKTKQETQRVRYMLDHLFRRSRILQPTESSISPAASSPSTPRAEAPSNSSTDQLFPQRNRELPPTAVPSVDTQAQNGRELEDLSFAGPEGLSRILAMLRFGMNPEQALLYSMLLNSVGMGLANGASLEREQARGFPMMPRALPTENHLAPEVISTNTTSPENVPVSNSPMCDSHVAPSSPAKEEAWTSDTREANLSSLLSVTEECSTNQRQFYRTHSVRPRFTYASLIRQAICESPNKSLSLGEIYAWLQKEFLYFKQNEATWKNAIRHNLSLHKCFRRVESAGGSVWIFDEKECQMRKAKGTLYYSPTAKGEFKRVLNRPSGKIKNSPFGSRRKENRSRTGCLATEHSHAAGDGIGNLGFSHEGFSDLANSHEAVPMPPFSSTCSKILSAIKLEDESTPAHTPVDVRHHLSDGKMRNSAFVARRKESMPNRNRTQRLSSDVSMASAAATTTIISGDGNLDFQHLRQDDFSDLSRTCKTTAPCPPTCSNFSGSIRLEDESTISDAEHHL</sequence>
<proteinExistence type="predicted"/>
<evidence type="ECO:0000256" key="10">
    <source>
        <dbReference type="PROSITE-ProRule" id="PRU00089"/>
    </source>
</evidence>
<keyword evidence="8" id="KW-0804">Transcription</keyword>
<evidence type="ECO:0000259" key="12">
    <source>
        <dbReference type="PROSITE" id="PS50039"/>
    </source>
</evidence>
<accession>A0A183T4H4</accession>
<name>A0A183T4H4_SCHSO</name>
<dbReference type="GO" id="GO:0000978">
    <property type="term" value="F:RNA polymerase II cis-regulatory region sequence-specific DNA binding"/>
    <property type="evidence" value="ECO:0007669"/>
    <property type="project" value="TreeGrafter"/>
</dbReference>
<dbReference type="InterPro" id="IPR036388">
    <property type="entry name" value="WH-like_DNA-bd_sf"/>
</dbReference>
<protein>
    <submittedName>
        <fullName evidence="13">Fork-head domain-containing protein</fullName>
    </submittedName>
</protein>
<dbReference type="Pfam" id="PF00250">
    <property type="entry name" value="Forkhead"/>
    <property type="match status" value="1"/>
</dbReference>
<dbReference type="InterPro" id="IPR036390">
    <property type="entry name" value="WH_DNA-bd_sf"/>
</dbReference>
<feature type="region of interest" description="Disordered" evidence="11">
    <location>
        <begin position="37"/>
        <end position="84"/>
    </location>
</feature>
<dbReference type="PROSITE" id="PS50039">
    <property type="entry name" value="FORK_HEAD_3"/>
    <property type="match status" value="1"/>
</dbReference>
<dbReference type="GO" id="GO:0008270">
    <property type="term" value="F:zinc ion binding"/>
    <property type="evidence" value="ECO:0007669"/>
    <property type="project" value="UniProtKB-KW"/>
</dbReference>
<dbReference type="FunFam" id="1.10.10.10:FF:000010">
    <property type="entry name" value="Forkhead box P2 isoform B"/>
    <property type="match status" value="1"/>
</dbReference>
<dbReference type="AlphaFoldDB" id="A0A183T4H4"/>
<evidence type="ECO:0000256" key="11">
    <source>
        <dbReference type="SAM" id="MobiDB-lite"/>
    </source>
</evidence>
<evidence type="ECO:0000256" key="4">
    <source>
        <dbReference type="ARBA" id="ARBA00022771"/>
    </source>
</evidence>
<dbReference type="PANTHER" id="PTHR45796:SF4">
    <property type="entry name" value="FORKHEAD BOX P, ISOFORM C"/>
    <property type="match status" value="1"/>
</dbReference>
<evidence type="ECO:0000256" key="3">
    <source>
        <dbReference type="ARBA" id="ARBA00022723"/>
    </source>
</evidence>
<dbReference type="InterPro" id="IPR001766">
    <property type="entry name" value="Fork_head_dom"/>
</dbReference>
<keyword evidence="4" id="KW-0863">Zinc-finger</keyword>
<evidence type="ECO:0000256" key="1">
    <source>
        <dbReference type="ARBA" id="ARBA00004123"/>
    </source>
</evidence>
<reference evidence="13" key="1">
    <citation type="submission" date="2016-06" db="UniProtKB">
        <authorList>
            <consortium name="WormBaseParasite"/>
        </authorList>
    </citation>
    <scope>IDENTIFICATION</scope>
</reference>
<feature type="DNA-binding region" description="Fork-head" evidence="10">
    <location>
        <begin position="231"/>
        <end position="347"/>
    </location>
</feature>
<dbReference type="GO" id="GO:0005634">
    <property type="term" value="C:nucleus"/>
    <property type="evidence" value="ECO:0007669"/>
    <property type="project" value="UniProtKB-SubCell"/>
</dbReference>
<dbReference type="PANTHER" id="PTHR45796">
    <property type="entry name" value="FORKHEAD BOX P, ISOFORM C"/>
    <property type="match status" value="1"/>
</dbReference>
<evidence type="ECO:0000256" key="6">
    <source>
        <dbReference type="ARBA" id="ARBA00023015"/>
    </source>
</evidence>
<dbReference type="GO" id="GO:0000981">
    <property type="term" value="F:DNA-binding transcription factor activity, RNA polymerase II-specific"/>
    <property type="evidence" value="ECO:0007669"/>
    <property type="project" value="TreeGrafter"/>
</dbReference>
<dbReference type="SMART" id="SM00339">
    <property type="entry name" value="FH"/>
    <property type="match status" value="1"/>
</dbReference>
<dbReference type="InterPro" id="IPR050998">
    <property type="entry name" value="FOXP"/>
</dbReference>
<evidence type="ECO:0000256" key="9">
    <source>
        <dbReference type="ARBA" id="ARBA00023242"/>
    </source>
</evidence>
<evidence type="ECO:0000256" key="7">
    <source>
        <dbReference type="ARBA" id="ARBA00023125"/>
    </source>
</evidence>
<dbReference type="Gene3D" id="1.10.10.10">
    <property type="entry name" value="Winged helix-like DNA-binding domain superfamily/Winged helix DNA-binding domain"/>
    <property type="match status" value="1"/>
</dbReference>
<dbReference type="PRINTS" id="PR00053">
    <property type="entry name" value="FORKHEAD"/>
</dbReference>
<feature type="compositionally biased region" description="Low complexity" evidence="11">
    <location>
        <begin position="38"/>
        <end position="59"/>
    </location>
</feature>
<keyword evidence="9 10" id="KW-0539">Nucleus</keyword>
<comment type="subcellular location">
    <subcellularLocation>
        <location evidence="1 10">Nucleus</location>
    </subcellularLocation>
</comment>
<keyword evidence="5" id="KW-0862">Zinc</keyword>
<dbReference type="InterPro" id="IPR030456">
    <property type="entry name" value="TF_fork_head_CS_2"/>
</dbReference>